<reference evidence="3 4" key="1">
    <citation type="submission" date="2020-08" db="EMBL/GenBank/DDBJ databases">
        <title>Genomic Encyclopedia of Type Strains, Phase IV (KMG-IV): sequencing the most valuable type-strain genomes for metagenomic binning, comparative biology and taxonomic classification.</title>
        <authorList>
            <person name="Goeker M."/>
        </authorList>
    </citation>
    <scope>NUCLEOTIDE SEQUENCE [LARGE SCALE GENOMIC DNA]</scope>
    <source>
        <strain evidence="3 4">DSM 44197</strain>
    </source>
</reference>
<dbReference type="Proteomes" id="UP000572680">
    <property type="component" value="Unassembled WGS sequence"/>
</dbReference>
<comment type="caution">
    <text evidence="3">The sequence shown here is derived from an EMBL/GenBank/DDBJ whole genome shotgun (WGS) entry which is preliminary data.</text>
</comment>
<dbReference type="RefSeq" id="WP_182848835.1">
    <property type="nucleotide sequence ID" value="NZ_BAAALP010000017.1"/>
</dbReference>
<protein>
    <submittedName>
        <fullName evidence="3">Uncharacterized protein</fullName>
    </submittedName>
</protein>
<sequence>MLAPAVLGASLLVTAVPAQASATAGAAVAARPNPREEIPAVCRRAAAFEDWYTARMCEEAWRVMYGPSKRIKRPRAAERRPHRRTPPDRTPRAVRRTPAAKPAPPVKSPSPRVNSPTPTARPSGTAAPPPVRPRAGGGADEASALQPLLLLGLLIPAAAGIAYPLRRRIYAAAGAALPAPAVSAEGPEQTVHFTYRPSIDPFAVPVLGLAGPGAADTARVMALTALEECRDTALVVVPRPDATALFGLAEDEWPDETAEELFIPGNLDAALAYLETELAARRDGHGSSTRRLLLVADIEAEAERVLRMLDRHPEVLSAVLLGDWPGARVAVDDEGLVRTPPGLTIDLPERVPAMSRGEALDRLRAAVEAGRPRKRRPKRP</sequence>
<feature type="compositionally biased region" description="Basic and acidic residues" evidence="1">
    <location>
        <begin position="75"/>
        <end position="91"/>
    </location>
</feature>
<proteinExistence type="predicted"/>
<evidence type="ECO:0000313" key="4">
    <source>
        <dbReference type="Proteomes" id="UP000572680"/>
    </source>
</evidence>
<accession>A0A7W3LZ99</accession>
<organism evidence="3 4">
    <name type="scientific">Actinomadura namibiensis</name>
    <dbReference type="NCBI Taxonomy" id="182080"/>
    <lineage>
        <taxon>Bacteria</taxon>
        <taxon>Bacillati</taxon>
        <taxon>Actinomycetota</taxon>
        <taxon>Actinomycetes</taxon>
        <taxon>Streptosporangiales</taxon>
        <taxon>Thermomonosporaceae</taxon>
        <taxon>Actinomadura</taxon>
    </lineage>
</organism>
<keyword evidence="4" id="KW-1185">Reference proteome</keyword>
<evidence type="ECO:0000256" key="1">
    <source>
        <dbReference type="SAM" id="MobiDB-lite"/>
    </source>
</evidence>
<keyword evidence="2" id="KW-0732">Signal</keyword>
<dbReference type="AlphaFoldDB" id="A0A7W3LZ99"/>
<feature type="chain" id="PRO_5030680115" evidence="2">
    <location>
        <begin position="21"/>
        <end position="380"/>
    </location>
</feature>
<feature type="signal peptide" evidence="2">
    <location>
        <begin position="1"/>
        <end position="20"/>
    </location>
</feature>
<gene>
    <name evidence="3" type="ORF">HNR61_008654</name>
</gene>
<evidence type="ECO:0000313" key="3">
    <source>
        <dbReference type="EMBL" id="MBA8956964.1"/>
    </source>
</evidence>
<feature type="region of interest" description="Disordered" evidence="1">
    <location>
        <begin position="71"/>
        <end position="139"/>
    </location>
</feature>
<dbReference type="EMBL" id="JACJIA010000019">
    <property type="protein sequence ID" value="MBA8956964.1"/>
    <property type="molecule type" value="Genomic_DNA"/>
</dbReference>
<name>A0A7W3LZ99_ACTNM</name>
<evidence type="ECO:0000256" key="2">
    <source>
        <dbReference type="SAM" id="SignalP"/>
    </source>
</evidence>